<organism evidence="2">
    <name type="scientific">marine metagenome</name>
    <dbReference type="NCBI Taxonomy" id="408172"/>
    <lineage>
        <taxon>unclassified sequences</taxon>
        <taxon>metagenomes</taxon>
        <taxon>ecological metagenomes</taxon>
    </lineage>
</organism>
<feature type="non-terminal residue" evidence="2">
    <location>
        <position position="23"/>
    </location>
</feature>
<dbReference type="AlphaFoldDB" id="A0A382IFU6"/>
<proteinExistence type="predicted"/>
<feature type="region of interest" description="Disordered" evidence="1">
    <location>
        <begin position="1"/>
        <end position="23"/>
    </location>
</feature>
<accession>A0A382IFU6</accession>
<reference evidence="2" key="1">
    <citation type="submission" date="2018-05" db="EMBL/GenBank/DDBJ databases">
        <authorList>
            <person name="Lanie J.A."/>
            <person name="Ng W.-L."/>
            <person name="Kazmierczak K.M."/>
            <person name="Andrzejewski T.M."/>
            <person name="Davidsen T.M."/>
            <person name="Wayne K.J."/>
            <person name="Tettelin H."/>
            <person name="Glass J.I."/>
            <person name="Rusch D."/>
            <person name="Podicherti R."/>
            <person name="Tsui H.-C.T."/>
            <person name="Winkler M.E."/>
        </authorList>
    </citation>
    <scope>NUCLEOTIDE SEQUENCE</scope>
</reference>
<evidence type="ECO:0000313" key="2">
    <source>
        <dbReference type="EMBL" id="SVB98486.1"/>
    </source>
</evidence>
<name>A0A382IFU6_9ZZZZ</name>
<sequence>MSFPEVLKTRPDPNAFPQNMAVH</sequence>
<protein>
    <submittedName>
        <fullName evidence="2">Uncharacterized protein</fullName>
    </submittedName>
</protein>
<dbReference type="EMBL" id="UINC01067121">
    <property type="protein sequence ID" value="SVB98486.1"/>
    <property type="molecule type" value="Genomic_DNA"/>
</dbReference>
<gene>
    <name evidence="2" type="ORF">METZ01_LOCUS251340</name>
</gene>
<evidence type="ECO:0000256" key="1">
    <source>
        <dbReference type="SAM" id="MobiDB-lite"/>
    </source>
</evidence>